<dbReference type="Proteomes" id="UP001150217">
    <property type="component" value="Unassembled WGS sequence"/>
</dbReference>
<sequence>MTLSLPQFLASNFQAICHLTTSTSSTALSLASQSHQTTQEIHQARALISDSAYHLSDVLDTLAGRSTEHIESLDVKVEELKDKLLPPAPKEEDQAWFSYDNISSERWWKGNLVWVLGFLIRGASLSAWIDSPFLKILEIIWIVAFWLLKRSLSTVTSFLVLCFSCRKYLHRILIGSTSNWVPNDPERLTGQKQGRFLLRSSNSYDLFDPSSRTIAAPATIGAIGIDPQTNKVLGLSATLEPSARQYDPRVHQTRIITSRIRLLGTSASSAAATRLRVSRIPDRLCIPSLA</sequence>
<name>A0ABQ8VF62_9AGAR</name>
<keyword evidence="2" id="KW-1185">Reference proteome</keyword>
<gene>
    <name evidence="1" type="ORF">C8R41DRAFT_345837</name>
</gene>
<reference evidence="1" key="1">
    <citation type="submission" date="2022-08" db="EMBL/GenBank/DDBJ databases">
        <title>A Global Phylogenomic Analysis of the Shiitake Genus Lentinula.</title>
        <authorList>
            <consortium name="DOE Joint Genome Institute"/>
            <person name="Sierra-Patev S."/>
            <person name="Min B."/>
            <person name="Naranjo-Ortiz M."/>
            <person name="Looney B."/>
            <person name="Konkel Z."/>
            <person name="Slot J.C."/>
            <person name="Sakamoto Y."/>
            <person name="Steenwyk J.L."/>
            <person name="Rokas A."/>
            <person name="Carro J."/>
            <person name="Camarero S."/>
            <person name="Ferreira P."/>
            <person name="Molpeceres G."/>
            <person name="Ruiz-Duenas F.J."/>
            <person name="Serrano A."/>
            <person name="Henrissat B."/>
            <person name="Drula E."/>
            <person name="Hughes K.W."/>
            <person name="Mata J.L."/>
            <person name="Ishikawa N.K."/>
            <person name="Vargas-Isla R."/>
            <person name="Ushijima S."/>
            <person name="Smith C.A."/>
            <person name="Ahrendt S."/>
            <person name="Andreopoulos W."/>
            <person name="He G."/>
            <person name="Labutti K."/>
            <person name="Lipzen A."/>
            <person name="Ng V."/>
            <person name="Riley R."/>
            <person name="Sandor L."/>
            <person name="Barry K."/>
            <person name="Martinez A.T."/>
            <person name="Xiao Y."/>
            <person name="Gibbons J.G."/>
            <person name="Terashima K."/>
            <person name="Grigoriev I.V."/>
            <person name="Hibbett D.S."/>
        </authorList>
    </citation>
    <scope>NUCLEOTIDE SEQUENCE</scope>
    <source>
        <strain evidence="1">RHP3577 ss4</strain>
    </source>
</reference>
<dbReference type="EMBL" id="JANVFT010000039">
    <property type="protein sequence ID" value="KAJ4492285.1"/>
    <property type="molecule type" value="Genomic_DNA"/>
</dbReference>
<evidence type="ECO:0000313" key="1">
    <source>
        <dbReference type="EMBL" id="KAJ4492285.1"/>
    </source>
</evidence>
<accession>A0ABQ8VF62</accession>
<evidence type="ECO:0000313" key="2">
    <source>
        <dbReference type="Proteomes" id="UP001150217"/>
    </source>
</evidence>
<comment type="caution">
    <text evidence="1">The sequence shown here is derived from an EMBL/GenBank/DDBJ whole genome shotgun (WGS) entry which is preliminary data.</text>
</comment>
<proteinExistence type="predicted"/>
<evidence type="ECO:0008006" key="3">
    <source>
        <dbReference type="Google" id="ProtNLM"/>
    </source>
</evidence>
<protein>
    <recommendedName>
        <fullName evidence="3">SUN domain-containing protein</fullName>
    </recommendedName>
</protein>
<organism evidence="1 2">
    <name type="scientific">Lentinula lateritia</name>
    <dbReference type="NCBI Taxonomy" id="40482"/>
    <lineage>
        <taxon>Eukaryota</taxon>
        <taxon>Fungi</taxon>
        <taxon>Dikarya</taxon>
        <taxon>Basidiomycota</taxon>
        <taxon>Agaricomycotina</taxon>
        <taxon>Agaricomycetes</taxon>
        <taxon>Agaricomycetidae</taxon>
        <taxon>Agaricales</taxon>
        <taxon>Marasmiineae</taxon>
        <taxon>Omphalotaceae</taxon>
        <taxon>Lentinula</taxon>
    </lineage>
</organism>